<proteinExistence type="predicted"/>
<sequence length="124" mass="14004">MDDMGTTKGLQKNNVVQLPMSKRTKLRHAVNKVKDALFDPEADYETIIPRSEPKAPVEGALDDHLRSSQSTADYQAILPRSEHFEQGQKEATVHSLRDQQIKRNMKAGDESVGRMINMEDPTKD</sequence>
<feature type="region of interest" description="Disordered" evidence="1">
    <location>
        <begin position="104"/>
        <end position="124"/>
    </location>
</feature>
<name>A0A6J5KKK5_9CAUD</name>
<dbReference type="EMBL" id="LR796157">
    <property type="protein sequence ID" value="CAB4122005.1"/>
    <property type="molecule type" value="Genomic_DNA"/>
</dbReference>
<organism evidence="2">
    <name type="scientific">uncultured Caudovirales phage</name>
    <dbReference type="NCBI Taxonomy" id="2100421"/>
    <lineage>
        <taxon>Viruses</taxon>
        <taxon>Duplodnaviria</taxon>
        <taxon>Heunggongvirae</taxon>
        <taxon>Uroviricota</taxon>
        <taxon>Caudoviricetes</taxon>
        <taxon>Peduoviridae</taxon>
        <taxon>Maltschvirus</taxon>
        <taxon>Maltschvirus maltsch</taxon>
    </lineage>
</organism>
<reference evidence="2" key="1">
    <citation type="submission" date="2020-04" db="EMBL/GenBank/DDBJ databases">
        <authorList>
            <person name="Chiriac C."/>
            <person name="Salcher M."/>
            <person name="Ghai R."/>
            <person name="Kavagutti S V."/>
        </authorList>
    </citation>
    <scope>NUCLEOTIDE SEQUENCE</scope>
</reference>
<accession>A0A6J5KKK5</accession>
<protein>
    <submittedName>
        <fullName evidence="2">Uncharacterized protein</fullName>
    </submittedName>
</protein>
<evidence type="ECO:0000313" key="2">
    <source>
        <dbReference type="EMBL" id="CAB4122005.1"/>
    </source>
</evidence>
<evidence type="ECO:0000256" key="1">
    <source>
        <dbReference type="SAM" id="MobiDB-lite"/>
    </source>
</evidence>
<gene>
    <name evidence="2" type="ORF">UFOVP27_37</name>
</gene>